<dbReference type="PROSITE" id="PS50850">
    <property type="entry name" value="MFS"/>
    <property type="match status" value="1"/>
</dbReference>
<dbReference type="InterPro" id="IPR036259">
    <property type="entry name" value="MFS_trans_sf"/>
</dbReference>
<name>A0AAN4YTA0_ASPOZ</name>
<dbReference type="PANTHER" id="PTHR23502">
    <property type="entry name" value="MAJOR FACILITATOR SUPERFAMILY"/>
    <property type="match status" value="1"/>
</dbReference>
<evidence type="ECO:0000256" key="2">
    <source>
        <dbReference type="ARBA" id="ARBA00022692"/>
    </source>
</evidence>
<dbReference type="Proteomes" id="UP001165205">
    <property type="component" value="Unassembled WGS sequence"/>
</dbReference>
<feature type="transmembrane region" description="Helical" evidence="5">
    <location>
        <begin position="260"/>
        <end position="284"/>
    </location>
</feature>
<dbReference type="GO" id="GO:0015244">
    <property type="term" value="F:fluconazole transmembrane transporter activity"/>
    <property type="evidence" value="ECO:0007669"/>
    <property type="project" value="TreeGrafter"/>
</dbReference>
<dbReference type="PANTHER" id="PTHR23502:SF23">
    <property type="entry name" value="FLUCONAZOLE RESISTANCE PROTEIN 1"/>
    <property type="match status" value="1"/>
</dbReference>
<keyword evidence="2 5" id="KW-0812">Transmembrane</keyword>
<dbReference type="InterPro" id="IPR020846">
    <property type="entry name" value="MFS_dom"/>
</dbReference>
<accession>A0AAN4YTA0</accession>
<feature type="transmembrane region" description="Helical" evidence="5">
    <location>
        <begin position="448"/>
        <end position="467"/>
    </location>
</feature>
<dbReference type="SUPFAM" id="SSF103473">
    <property type="entry name" value="MFS general substrate transporter"/>
    <property type="match status" value="1"/>
</dbReference>
<feature type="transmembrane region" description="Helical" evidence="5">
    <location>
        <begin position="227"/>
        <end position="248"/>
    </location>
</feature>
<feature type="transmembrane region" description="Helical" evidence="5">
    <location>
        <begin position="518"/>
        <end position="534"/>
    </location>
</feature>
<feature type="transmembrane region" description="Helical" evidence="5">
    <location>
        <begin position="473"/>
        <end position="498"/>
    </location>
</feature>
<feature type="domain" description="Major facilitator superfamily (MFS) profile" evidence="6">
    <location>
        <begin position="135"/>
        <end position="566"/>
    </location>
</feature>
<evidence type="ECO:0000256" key="5">
    <source>
        <dbReference type="SAM" id="Phobius"/>
    </source>
</evidence>
<sequence>METIRDSTFGKLVRVFTRNRLLRYPEEVNPALWTECLKPEPSVKDEEAATLADTEEDTFGLYAVMSQASRASRRLNSIASTAGVDRGTPLLVDWRGPDDPEVRIQTCFPEHGLHHQVLTCMQNPQNWSTTKKLLVSSQIWMLTFAIYIGSAIYTPGIEGVSEQFGVSRVAATLGLTLFVLGYGLGPMVWSPLSELPTVGRNPTYILTLVVFVFFQFAVIYAKNFGMLLAFRFLTGFLGSPALATGGASMGDMWNPKVRDYMIAIWGCFAISAPVLGPLVGGFAASAKGWTWTIWQLLWASGFTLVLLFFFLPETFTPNILWRRARRVRKITGNSNYKCEAEIELSHVRPKDVLFEAAIRPFQLCFLEPIVFFLNLYISLIYGILYIFFEAFPIVFSEIHGFNMGQTGLAFLGILIGAILIIPCYFYWKAKYQSQHFDQNWNIAPEHQLPPACVGAFALPISLFWFGWTGNFESVHWIVPIVGSVFFSVGGCLIFNGIFCYQAHAYPRYAASVLAGNDFMRSSFGAGFPLFATAMFHNLGVGWACTLLGCLTVLFVPYPFILLKFGRRLRMASKYARHDI</sequence>
<proteinExistence type="predicted"/>
<keyword evidence="3 5" id="KW-1133">Transmembrane helix</keyword>
<feature type="transmembrane region" description="Helical" evidence="5">
    <location>
        <begin position="540"/>
        <end position="562"/>
    </location>
</feature>
<evidence type="ECO:0000256" key="3">
    <source>
        <dbReference type="ARBA" id="ARBA00022989"/>
    </source>
</evidence>
<dbReference type="InterPro" id="IPR011701">
    <property type="entry name" value="MFS"/>
</dbReference>
<feature type="transmembrane region" description="Helical" evidence="5">
    <location>
        <begin position="296"/>
        <end position="321"/>
    </location>
</feature>
<feature type="transmembrane region" description="Helical" evidence="5">
    <location>
        <begin position="139"/>
        <end position="157"/>
    </location>
</feature>
<dbReference type="Gene3D" id="1.20.1250.20">
    <property type="entry name" value="MFS general substrate transporter like domains"/>
    <property type="match status" value="1"/>
</dbReference>
<feature type="transmembrane region" description="Helical" evidence="5">
    <location>
        <begin position="169"/>
        <end position="192"/>
    </location>
</feature>
<dbReference type="FunFam" id="1.20.1250.20:FF:000011">
    <property type="entry name" value="MFS multidrug transporter, putative"/>
    <property type="match status" value="1"/>
</dbReference>
<organism evidence="7 8">
    <name type="scientific">Aspergillus oryzae</name>
    <name type="common">Yellow koji mold</name>
    <dbReference type="NCBI Taxonomy" id="5062"/>
    <lineage>
        <taxon>Eukaryota</taxon>
        <taxon>Fungi</taxon>
        <taxon>Dikarya</taxon>
        <taxon>Ascomycota</taxon>
        <taxon>Pezizomycotina</taxon>
        <taxon>Eurotiomycetes</taxon>
        <taxon>Eurotiomycetidae</taxon>
        <taxon>Eurotiales</taxon>
        <taxon>Aspergillaceae</taxon>
        <taxon>Aspergillus</taxon>
        <taxon>Aspergillus subgen. Circumdati</taxon>
    </lineage>
</organism>
<feature type="transmembrane region" description="Helical" evidence="5">
    <location>
        <begin position="369"/>
        <end position="388"/>
    </location>
</feature>
<dbReference type="GO" id="GO:0005886">
    <property type="term" value="C:plasma membrane"/>
    <property type="evidence" value="ECO:0007669"/>
    <property type="project" value="TreeGrafter"/>
</dbReference>
<protein>
    <submittedName>
        <fullName evidence="7">Unnamed protein product</fullName>
    </submittedName>
</protein>
<dbReference type="AlphaFoldDB" id="A0AAN4YTA0"/>
<evidence type="ECO:0000256" key="1">
    <source>
        <dbReference type="ARBA" id="ARBA00004141"/>
    </source>
</evidence>
<dbReference type="CDD" id="cd17323">
    <property type="entry name" value="MFS_Tpo1_MDR_like"/>
    <property type="match status" value="1"/>
</dbReference>
<feature type="transmembrane region" description="Helical" evidence="5">
    <location>
        <begin position="408"/>
        <end position="427"/>
    </location>
</feature>
<evidence type="ECO:0000313" key="8">
    <source>
        <dbReference type="Proteomes" id="UP001165205"/>
    </source>
</evidence>
<reference evidence="7" key="1">
    <citation type="submission" date="2023-04" db="EMBL/GenBank/DDBJ databases">
        <title>Aspergillus oryzae NBRC 4228.</title>
        <authorList>
            <person name="Ichikawa N."/>
            <person name="Sato H."/>
            <person name="Tonouchi N."/>
        </authorList>
    </citation>
    <scope>NUCLEOTIDE SEQUENCE</scope>
    <source>
        <strain evidence="7">NBRC 4228</strain>
    </source>
</reference>
<evidence type="ECO:0000313" key="7">
    <source>
        <dbReference type="EMBL" id="GMG32615.1"/>
    </source>
</evidence>
<dbReference type="EMBL" id="BSYA01000104">
    <property type="protein sequence ID" value="GMG32615.1"/>
    <property type="molecule type" value="Genomic_DNA"/>
</dbReference>
<comment type="caution">
    <text evidence="7">The sequence shown here is derived from an EMBL/GenBank/DDBJ whole genome shotgun (WGS) entry which is preliminary data.</text>
</comment>
<evidence type="ECO:0000256" key="4">
    <source>
        <dbReference type="ARBA" id="ARBA00023136"/>
    </source>
</evidence>
<comment type="subcellular location">
    <subcellularLocation>
        <location evidence="1">Membrane</location>
        <topology evidence="1">Multi-pass membrane protein</topology>
    </subcellularLocation>
</comment>
<dbReference type="GO" id="GO:1990961">
    <property type="term" value="P:xenobiotic detoxification by transmembrane export across the plasma membrane"/>
    <property type="evidence" value="ECO:0007669"/>
    <property type="project" value="TreeGrafter"/>
</dbReference>
<evidence type="ECO:0000259" key="6">
    <source>
        <dbReference type="PROSITE" id="PS50850"/>
    </source>
</evidence>
<keyword evidence="4 5" id="KW-0472">Membrane</keyword>
<feature type="transmembrane region" description="Helical" evidence="5">
    <location>
        <begin position="204"/>
        <end position="221"/>
    </location>
</feature>
<gene>
    <name evidence="7" type="ORF">Aory04_000830800</name>
</gene>
<dbReference type="Pfam" id="PF07690">
    <property type="entry name" value="MFS_1"/>
    <property type="match status" value="1"/>
</dbReference>